<dbReference type="Gene3D" id="1.10.3210.10">
    <property type="entry name" value="Hypothetical protein af1432"/>
    <property type="match status" value="1"/>
</dbReference>
<keyword evidence="1" id="KW-0378">Hydrolase</keyword>
<dbReference type="PANTHER" id="PTHR40202:SF1">
    <property type="entry name" value="HD DOMAIN-CONTAINING PROTEIN"/>
    <property type="match status" value="1"/>
</dbReference>
<reference evidence="1 2" key="1">
    <citation type="submission" date="2018-11" db="EMBL/GenBank/DDBJ databases">
        <title>Genome squencing of methanotrophic bacteria isolated from alkaline groundwater in Korea.</title>
        <authorList>
            <person name="Nguyen L.N."/>
        </authorList>
    </citation>
    <scope>NUCLEOTIDE SEQUENCE [LARGE SCALE GENOMIC DNA]</scope>
    <source>
        <strain evidence="1 2">GW6</strain>
    </source>
</reference>
<sequence>MEKMHFTRMDQGTDEDFQILKQVHEHTLKELPDRLFGLLSDLGKDTAYNITRRDHCLQSATRALRDGKDEEYVVVALLHDACETLGPFNHGEVIAAILKPFISRDNYWMLAQHGLFQTYFYAAHLGLDPNARDKFRSDPAYEQTIEFCAKYDEVSFDPAYKNEPLATFEPMVRRVLSKDWTPP</sequence>
<dbReference type="InterPro" id="IPR052567">
    <property type="entry name" value="OP_Dioxygenase"/>
</dbReference>
<dbReference type="Proteomes" id="UP000273982">
    <property type="component" value="Chromosome"/>
</dbReference>
<dbReference type="RefSeq" id="WP_029648798.1">
    <property type="nucleotide sequence ID" value="NZ_CP034086.1"/>
</dbReference>
<dbReference type="EMBL" id="CP034086">
    <property type="protein sequence ID" value="AZG77447.1"/>
    <property type="molecule type" value="Genomic_DNA"/>
</dbReference>
<dbReference type="KEGG" id="mros:EHO51_12300"/>
<accession>A0A3G8M6S0</accession>
<dbReference type="GO" id="GO:0016787">
    <property type="term" value="F:hydrolase activity"/>
    <property type="evidence" value="ECO:0007669"/>
    <property type="project" value="UniProtKB-KW"/>
</dbReference>
<proteinExistence type="predicted"/>
<protein>
    <submittedName>
        <fullName evidence="1">Phosphohydrolase</fullName>
    </submittedName>
</protein>
<gene>
    <name evidence="1" type="ORF">EHO51_12300</name>
</gene>
<dbReference type="AlphaFoldDB" id="A0A3G8M6S0"/>
<dbReference type="SUPFAM" id="SSF109604">
    <property type="entry name" value="HD-domain/PDEase-like"/>
    <property type="match status" value="1"/>
</dbReference>
<evidence type="ECO:0000313" key="1">
    <source>
        <dbReference type="EMBL" id="AZG77447.1"/>
    </source>
</evidence>
<name>A0A3G8M6S0_9HYPH</name>
<organism evidence="1 2">
    <name type="scientific">Methylocystis rosea</name>
    <dbReference type="NCBI Taxonomy" id="173366"/>
    <lineage>
        <taxon>Bacteria</taxon>
        <taxon>Pseudomonadati</taxon>
        <taxon>Pseudomonadota</taxon>
        <taxon>Alphaproteobacteria</taxon>
        <taxon>Hyphomicrobiales</taxon>
        <taxon>Methylocystaceae</taxon>
        <taxon>Methylocystis</taxon>
    </lineage>
</organism>
<dbReference type="PANTHER" id="PTHR40202">
    <property type="match status" value="1"/>
</dbReference>
<evidence type="ECO:0000313" key="2">
    <source>
        <dbReference type="Proteomes" id="UP000273982"/>
    </source>
</evidence>